<dbReference type="EMBL" id="CM042887">
    <property type="protein sequence ID" value="KAI4331660.1"/>
    <property type="molecule type" value="Genomic_DNA"/>
</dbReference>
<keyword evidence="2" id="KW-1185">Reference proteome</keyword>
<name>A0ACB9N504_9MYRT</name>
<dbReference type="Proteomes" id="UP001057402">
    <property type="component" value="Chromosome 8"/>
</dbReference>
<proteinExistence type="predicted"/>
<evidence type="ECO:0000313" key="1">
    <source>
        <dbReference type="EMBL" id="KAI4331660.1"/>
    </source>
</evidence>
<accession>A0ACB9N504</accession>
<sequence>MGAVVVAVSLATCFTSTALDTTLQATACSNNTYDPSMIEYAQSVEYVLDDMETVTANHPGYHYQTRAPYPTVVAYGHSWCNLTLTVMECVTCMSSARAFIKTRCPNKVVAAMILKDCAMGYSPFSL</sequence>
<reference evidence="2" key="1">
    <citation type="journal article" date="2023" name="Front. Plant Sci.">
        <title>Chromosomal-level genome assembly of Melastoma candidum provides insights into trichome evolution.</title>
        <authorList>
            <person name="Zhong Y."/>
            <person name="Wu W."/>
            <person name="Sun C."/>
            <person name="Zou P."/>
            <person name="Liu Y."/>
            <person name="Dai S."/>
            <person name="Zhou R."/>
        </authorList>
    </citation>
    <scope>NUCLEOTIDE SEQUENCE [LARGE SCALE GENOMIC DNA]</scope>
</reference>
<organism evidence="1 2">
    <name type="scientific">Melastoma candidum</name>
    <dbReference type="NCBI Taxonomy" id="119954"/>
    <lineage>
        <taxon>Eukaryota</taxon>
        <taxon>Viridiplantae</taxon>
        <taxon>Streptophyta</taxon>
        <taxon>Embryophyta</taxon>
        <taxon>Tracheophyta</taxon>
        <taxon>Spermatophyta</taxon>
        <taxon>Magnoliopsida</taxon>
        <taxon>eudicotyledons</taxon>
        <taxon>Gunneridae</taxon>
        <taxon>Pentapetalae</taxon>
        <taxon>rosids</taxon>
        <taxon>malvids</taxon>
        <taxon>Myrtales</taxon>
        <taxon>Melastomataceae</taxon>
        <taxon>Melastomatoideae</taxon>
        <taxon>Melastomateae</taxon>
        <taxon>Melastoma</taxon>
    </lineage>
</organism>
<comment type="caution">
    <text evidence="1">The sequence shown here is derived from an EMBL/GenBank/DDBJ whole genome shotgun (WGS) entry which is preliminary data.</text>
</comment>
<evidence type="ECO:0000313" key="2">
    <source>
        <dbReference type="Proteomes" id="UP001057402"/>
    </source>
</evidence>
<protein>
    <submittedName>
        <fullName evidence="1">Uncharacterized protein</fullName>
    </submittedName>
</protein>
<gene>
    <name evidence="1" type="ORF">MLD38_029823</name>
</gene>